<dbReference type="Pfam" id="PF00535">
    <property type="entry name" value="Glycos_transf_2"/>
    <property type="match status" value="1"/>
</dbReference>
<dbReference type="Gene3D" id="3.90.550.10">
    <property type="entry name" value="Spore Coat Polysaccharide Biosynthesis Protein SpsA, Chain A"/>
    <property type="match status" value="1"/>
</dbReference>
<reference evidence="2" key="1">
    <citation type="journal article" date="2016" name="Appl. Microbiol. Biotechnol.">
        <title>Anti-MRSA and anti-TB metabolites from marine-derived Verrucosispora sp. MS100047.</title>
        <authorList>
            <person name="Huang P."/>
            <person name="Xie F."/>
            <person name="Ren B."/>
            <person name="Wang Q."/>
            <person name="Wang J."/>
            <person name="Wang Q."/>
            <person name="Abdel-Mageed W.M."/>
            <person name="Liu M."/>
            <person name="Han J."/>
            <person name="Oyeleye A."/>
            <person name="Shen J."/>
            <person name="Song F."/>
            <person name="Dai H."/>
            <person name="Liu X."/>
            <person name="Zhang L."/>
        </authorList>
    </citation>
    <scope>NUCLEOTIDE SEQUENCE</scope>
    <source>
        <strain evidence="2">MS100047</strain>
    </source>
</reference>
<organism evidence="2">
    <name type="scientific">Verrucosispora sp. MS100047</name>
    <dbReference type="NCBI Taxonomy" id="1410949"/>
    <lineage>
        <taxon>Bacteria</taxon>
        <taxon>Bacillati</taxon>
        <taxon>Actinomycetota</taxon>
        <taxon>Actinomycetes</taxon>
        <taxon>Micromonosporales</taxon>
        <taxon>Micromonosporaceae</taxon>
        <taxon>Micromonospora</taxon>
    </lineage>
</organism>
<dbReference type="CDD" id="cd00761">
    <property type="entry name" value="Glyco_tranf_GTA_type"/>
    <property type="match status" value="1"/>
</dbReference>
<protein>
    <recommendedName>
        <fullName evidence="1">Glycosyltransferase 2-like domain-containing protein</fullName>
    </recommendedName>
</protein>
<dbReference type="SUPFAM" id="SSF53448">
    <property type="entry name" value="Nucleotide-diphospho-sugar transferases"/>
    <property type="match status" value="1"/>
</dbReference>
<name>A0A097CS22_9ACTN</name>
<dbReference type="InterPro" id="IPR029044">
    <property type="entry name" value="Nucleotide-diphossugar_trans"/>
</dbReference>
<evidence type="ECO:0000313" key="2">
    <source>
        <dbReference type="EMBL" id="AIS85449.1"/>
    </source>
</evidence>
<dbReference type="InterPro" id="IPR001173">
    <property type="entry name" value="Glyco_trans_2-like"/>
</dbReference>
<evidence type="ECO:0000259" key="1">
    <source>
        <dbReference type="Pfam" id="PF00535"/>
    </source>
</evidence>
<proteinExistence type="predicted"/>
<dbReference type="AlphaFoldDB" id="A0A097CS22"/>
<dbReference type="EMBL" id="KF826648">
    <property type="protein sequence ID" value="AIS85449.1"/>
    <property type="molecule type" value="Genomic_DNA"/>
</dbReference>
<gene>
    <name evidence="2" type="ORF">VASRM7_211</name>
</gene>
<feature type="domain" description="Glycosyltransferase 2-like" evidence="1">
    <location>
        <begin position="118"/>
        <end position="265"/>
    </location>
</feature>
<sequence length="700" mass="78570">MNPFLGNPAEPLYHRMWTELNRRQPAETATESPLLALGRSSDVDPLLPEQVDDARRVLLDRAALIDDGRTELRDDVLAGQRRVVERFLRGRRARFGEEQSRPLPDIDALIREGRDIFIVIKFMDEAPHLAATIDSLLHQEGIDLHRLVVVMVDNNSSDGSDAIVAKAIETNPGPARLVSLPQQMPGAGNAARLGVDTCIATVYEMCRRDQRWERLQTATIAVSDGDTVYHPDTLRSIAAIFDDSPTVDGVMPFLTYKFTAALRLFRHYRPAFAEPLRLRAAGLDPCAVPVDLATVRAHAELPRGKRRRTGDAMTVTTADGTTITVPLAGVDEHGRRFGALVDPSGRRAYLFEDRTLVLDRAPVSGFDAALVFLENGGVDRDEKWRWHTLIGHDLFLFWAFAGMGLPETMVFPDSSDALKTFRVWSFAIGGQHQLRRPGLRIATGSDYQSGRVLQAVGCCLRLGPAEVFAETETDRLIKMVRNFFHRQTVFYGETRSAALERATGLYLHMTRIQGEIEEEMRAYPDVMFEQTAFPERVLFPLRWMFQNAIRFYAHGPQQRDIVRERVLRRIFTPETVESIEREVLTEATLTELATAAFSDKQVVAEQAAERIIAAHYPEIMAFYVATLRDFCEAEQVRPEHYEWLLDGLTESRNAVVEQPQPVDPADVWSGAEFDIDVARGQVVRMHQAGGTVPAEEGSLA</sequence>
<accession>A0A097CS22</accession>